<dbReference type="PANTHER" id="PTHR46599:SF3">
    <property type="entry name" value="PIGGYBAC TRANSPOSABLE ELEMENT-DERIVED PROTEIN 4"/>
    <property type="match status" value="1"/>
</dbReference>
<dbReference type="PANTHER" id="PTHR46599">
    <property type="entry name" value="PIGGYBAC TRANSPOSABLE ELEMENT-DERIVED PROTEIN 4"/>
    <property type="match status" value="1"/>
</dbReference>
<evidence type="ECO:0000313" key="2">
    <source>
        <dbReference type="EMBL" id="KAL3695255.1"/>
    </source>
</evidence>
<proteinExistence type="predicted"/>
<reference evidence="2 3" key="1">
    <citation type="submission" date="2024-09" db="EMBL/GenBank/DDBJ databases">
        <title>Chromosome-scale assembly of Riccia sorocarpa.</title>
        <authorList>
            <person name="Paukszto L."/>
        </authorList>
    </citation>
    <scope>NUCLEOTIDE SEQUENCE [LARGE SCALE GENOMIC DNA]</scope>
    <source>
        <strain evidence="2">LP-2024</strain>
        <tissue evidence="2">Aerial parts of the thallus</tissue>
    </source>
</reference>
<comment type="caution">
    <text evidence="2">The sequence shown here is derived from an EMBL/GenBank/DDBJ whole genome shotgun (WGS) entry which is preliminary data.</text>
</comment>
<organism evidence="2 3">
    <name type="scientific">Riccia sorocarpa</name>
    <dbReference type="NCBI Taxonomy" id="122646"/>
    <lineage>
        <taxon>Eukaryota</taxon>
        <taxon>Viridiplantae</taxon>
        <taxon>Streptophyta</taxon>
        <taxon>Embryophyta</taxon>
        <taxon>Marchantiophyta</taxon>
        <taxon>Marchantiopsida</taxon>
        <taxon>Marchantiidae</taxon>
        <taxon>Marchantiales</taxon>
        <taxon>Ricciaceae</taxon>
        <taxon>Riccia</taxon>
    </lineage>
</organism>
<dbReference type="Proteomes" id="UP001633002">
    <property type="component" value="Unassembled WGS sequence"/>
</dbReference>
<keyword evidence="3" id="KW-1185">Reference proteome</keyword>
<dbReference type="EMBL" id="JBJQOH010000002">
    <property type="protein sequence ID" value="KAL3695255.1"/>
    <property type="molecule type" value="Genomic_DNA"/>
</dbReference>
<dbReference type="Pfam" id="PF13843">
    <property type="entry name" value="DDE_Tnp_1_7"/>
    <property type="match status" value="1"/>
</dbReference>
<gene>
    <name evidence="2" type="ORF">R1sor_009331</name>
</gene>
<accession>A0ABD3HYT3</accession>
<dbReference type="AlphaFoldDB" id="A0ABD3HYT3"/>
<name>A0ABD3HYT3_9MARC</name>
<sequence length="385" mass="44334">MEPLPQIRTTAQAELVSAIEQWCSEKGTDFYVDQLLRLVDTEFLRTRGGLAHVKFPKLSSGLPSGKIPNRHWRYWFYHGIAAVLGWREIVTHGDDRYFDDIFHSKVKLVWPDEDFIREVPPINRDEQAWDESLEVDVGLLLSETVPPVSVVASPSEPARKTRVLSMSSVRSPVSFLVTKSPVRISRQWSPCGQPQVTGGVENVRTLRSIKRNLREKKGLDTESLQPFSFGDSEFLEPDSQLQLTAGCVENRVPPSLSDSQKWKGVQSLKDTSTDCSVQRWCRSAGARVEVRTSPMLVEYQAFMRGVDIHDQMRAAYSTGMRTRKWWHRLWWFGIDTCLTNSYICYMHYERELAKRKKQGAVSDSETGSEVRYNHAEFWWKLLTSW</sequence>
<evidence type="ECO:0000313" key="3">
    <source>
        <dbReference type="Proteomes" id="UP001633002"/>
    </source>
</evidence>
<evidence type="ECO:0000259" key="1">
    <source>
        <dbReference type="Pfam" id="PF13843"/>
    </source>
</evidence>
<dbReference type="InterPro" id="IPR029526">
    <property type="entry name" value="PGBD"/>
</dbReference>
<feature type="domain" description="PiggyBac transposable element-derived protein" evidence="1">
    <location>
        <begin position="264"/>
        <end position="342"/>
    </location>
</feature>
<protein>
    <recommendedName>
        <fullName evidence="1">PiggyBac transposable element-derived protein domain-containing protein</fullName>
    </recommendedName>
</protein>